<dbReference type="Proteomes" id="UP000730618">
    <property type="component" value="Unassembled WGS sequence"/>
</dbReference>
<proteinExistence type="predicted"/>
<protein>
    <submittedName>
        <fullName evidence="2">Uncharacterized protein</fullName>
    </submittedName>
</protein>
<dbReference type="EMBL" id="CAJVCE010000002">
    <property type="protein sequence ID" value="CAG7624638.1"/>
    <property type="molecule type" value="Genomic_DNA"/>
</dbReference>
<feature type="transmembrane region" description="Helical" evidence="1">
    <location>
        <begin position="47"/>
        <end position="68"/>
    </location>
</feature>
<dbReference type="RefSeq" id="WP_218097416.1">
    <property type="nucleotide sequence ID" value="NZ_CAJVCE010000002.1"/>
</dbReference>
<sequence>MSLTVYYILFATIMLIGAAWTMWIGVSKKNREGNPGYDNKTKGNWSRLSWIYIAVLILGYAALIIYIVQ</sequence>
<keyword evidence="3" id="KW-1185">Reference proteome</keyword>
<accession>A0ABN7THC6</accession>
<comment type="caution">
    <text evidence="2">The sequence shown here is derived from an EMBL/GenBank/DDBJ whole genome shotgun (WGS) entry which is preliminary data.</text>
</comment>
<gene>
    <name evidence="2" type="ORF">PAECIP111802_01085</name>
</gene>
<evidence type="ECO:0000313" key="2">
    <source>
        <dbReference type="EMBL" id="CAG7624638.1"/>
    </source>
</evidence>
<name>A0ABN7THC6_9BACL</name>
<keyword evidence="1" id="KW-0472">Membrane</keyword>
<keyword evidence="1" id="KW-1133">Transmembrane helix</keyword>
<evidence type="ECO:0000313" key="3">
    <source>
        <dbReference type="Proteomes" id="UP000730618"/>
    </source>
</evidence>
<keyword evidence="1" id="KW-0812">Transmembrane</keyword>
<feature type="transmembrane region" description="Helical" evidence="1">
    <location>
        <begin position="6"/>
        <end position="26"/>
    </location>
</feature>
<organism evidence="2 3">
    <name type="scientific">Paenibacillus allorhizosphaerae</name>
    <dbReference type="NCBI Taxonomy" id="2849866"/>
    <lineage>
        <taxon>Bacteria</taxon>
        <taxon>Bacillati</taxon>
        <taxon>Bacillota</taxon>
        <taxon>Bacilli</taxon>
        <taxon>Bacillales</taxon>
        <taxon>Paenibacillaceae</taxon>
        <taxon>Paenibacillus</taxon>
    </lineage>
</organism>
<evidence type="ECO:0000256" key="1">
    <source>
        <dbReference type="SAM" id="Phobius"/>
    </source>
</evidence>
<reference evidence="2 3" key="1">
    <citation type="submission" date="2021-06" db="EMBL/GenBank/DDBJ databases">
        <authorList>
            <person name="Criscuolo A."/>
        </authorList>
    </citation>
    <scope>NUCLEOTIDE SEQUENCE [LARGE SCALE GENOMIC DNA]</scope>
    <source>
        <strain evidence="3">CIP 111802</strain>
    </source>
</reference>